<dbReference type="EMBL" id="CP011310">
    <property type="protein sequence ID" value="AKQ41300.2"/>
    <property type="molecule type" value="Genomic_DNA"/>
</dbReference>
<evidence type="ECO:0000313" key="2">
    <source>
        <dbReference type="Proteomes" id="UP000059113"/>
    </source>
</evidence>
<keyword evidence="2" id="KW-1185">Reference proteome</keyword>
<accession>A0A0H4V9Z1</accession>
<reference evidence="1 2" key="1">
    <citation type="journal article" date="2015" name="Int. J. Syst. Evol. Microbiol.">
        <title>Erythrobacter atlanticus sp. nov., a bacterium from ocean sediment able to degrade polycyclic aromatic hydrocarbons.</title>
        <authorList>
            <person name="Zhuang L."/>
            <person name="Liu Y."/>
            <person name="Wang L."/>
            <person name="Wang W."/>
            <person name="Shao Z."/>
        </authorList>
    </citation>
    <scope>NUCLEOTIDE SEQUENCE [LARGE SCALE GENOMIC DNA]</scope>
    <source>
        <strain evidence="2">s21-N3</strain>
    </source>
</reference>
<dbReference type="AlphaFoldDB" id="A0A0H4V9Z1"/>
<dbReference type="Proteomes" id="UP000059113">
    <property type="component" value="Chromosome"/>
</dbReference>
<gene>
    <name evidence="1" type="ORF">CP97_03460</name>
</gene>
<sequence length="266" mass="28574">MITATLSALALIGCSPPTGETKLPTGVKTVEVPSDSILGEYVVVQIDGAPPLINIDGYQPMITIGPQRIHFQSQCIFADWEWSRTGDVIEAEPRHDPGFAMCERGLAPGEIAIQDAFASLEQIERETAGALIVTGSGHRLELQRAPSLPAIASLVGEWRVAGIDGQSLDEPHGIALSANEEEIWWAPRCAGMIYSYKIDDTDFATGPRTSQPPADTRTPPPVCTIGLPPRLIDVTRVLDQAERIGRTPENGVRISGGGRSLTLFSQ</sequence>
<proteinExistence type="predicted"/>
<name>A0A0H4V9Z1_9SPHN</name>
<evidence type="ECO:0008006" key="3">
    <source>
        <dbReference type="Google" id="ProtNLM"/>
    </source>
</evidence>
<dbReference type="KEGG" id="ery:CP97_03460"/>
<evidence type="ECO:0000313" key="1">
    <source>
        <dbReference type="EMBL" id="AKQ41300.2"/>
    </source>
</evidence>
<organism evidence="1 2">
    <name type="scientific">Aurantiacibacter atlanticus</name>
    <dbReference type="NCBI Taxonomy" id="1648404"/>
    <lineage>
        <taxon>Bacteria</taxon>
        <taxon>Pseudomonadati</taxon>
        <taxon>Pseudomonadota</taxon>
        <taxon>Alphaproteobacteria</taxon>
        <taxon>Sphingomonadales</taxon>
        <taxon>Erythrobacteraceae</taxon>
        <taxon>Aurantiacibacter</taxon>
    </lineage>
</organism>
<reference evidence="2" key="2">
    <citation type="submission" date="2015-04" db="EMBL/GenBank/DDBJ databases">
        <title>The complete genome sequence of Erythrobacter sp. s21-N3.</title>
        <authorList>
            <person name="Zhuang L."/>
            <person name="Liu Y."/>
            <person name="Shao Z."/>
        </authorList>
    </citation>
    <scope>NUCLEOTIDE SEQUENCE [LARGE SCALE GENOMIC DNA]</scope>
    <source>
        <strain evidence="2">s21-N3</strain>
    </source>
</reference>
<protein>
    <recommendedName>
        <fullName evidence="3">META domain-containing protein</fullName>
    </recommendedName>
</protein>